<evidence type="ECO:0000313" key="2">
    <source>
        <dbReference type="Proteomes" id="UP000028530"/>
    </source>
</evidence>
<proteinExistence type="predicted"/>
<dbReference type="Proteomes" id="UP000028530">
    <property type="component" value="Plasmid pPME5"/>
</dbReference>
<protein>
    <submittedName>
        <fullName evidence="1">Uncharacterized protein</fullName>
    </submittedName>
</protein>
<dbReference type="EMBL" id="CP013125">
    <property type="protein sequence ID" value="ALN21875.1"/>
    <property type="molecule type" value="Genomic_DNA"/>
</dbReference>
<accession>A0ABM5W3P6</accession>
<sequence length="177" mass="19882">MTMARTWTDLSLIEQPERIARLARDVRGYPIPFVVEFDDQGIPDFRALDMQKWVHAVNTKRCGICGEPLGGRMAFVGGPLSMANRLFTDLPMHRTCAEYALRVCPFIAAPKFAYSPKVEGVRVATSVSDTRPERFGLGISRGFSVAQLPSGDIVLHANPFEEITWWREGRQEGEPEK</sequence>
<evidence type="ECO:0000313" key="1">
    <source>
        <dbReference type="EMBL" id="ALN21875.1"/>
    </source>
</evidence>
<gene>
    <name evidence="1" type="ORF">DW68_024670</name>
</gene>
<reference evidence="1 2" key="1">
    <citation type="submission" date="2015-11" db="EMBL/GenBank/DDBJ databases">
        <authorList>
            <person name="Chong T.M."/>
            <person name="Chan K.G."/>
            <person name="Dessaux Y."/>
        </authorList>
    </citation>
    <scope>NUCLEOTIDE SEQUENCE [LARGE SCALE GENOMIC DNA]</scope>
    <source>
        <strain evidence="1 2">S5.2</strain>
        <plasmid evidence="2">Plasmid</plasmid>
    </source>
</reference>
<geneLocation type="plasmid" evidence="2"/>
<keyword evidence="1" id="KW-0614">Plasmid</keyword>
<name>A0ABM5W3P6_ECTME</name>
<keyword evidence="2" id="KW-1185">Reference proteome</keyword>
<organism evidence="1 2">
    <name type="scientific">Ectopseudomonas mendocina S5.2</name>
    <dbReference type="NCBI Taxonomy" id="1225174"/>
    <lineage>
        <taxon>Bacteria</taxon>
        <taxon>Pseudomonadati</taxon>
        <taxon>Pseudomonadota</taxon>
        <taxon>Gammaproteobacteria</taxon>
        <taxon>Pseudomonadales</taxon>
        <taxon>Pseudomonadaceae</taxon>
        <taxon>Ectopseudomonas</taxon>
    </lineage>
</organism>